<feature type="non-terminal residue" evidence="1">
    <location>
        <position position="62"/>
    </location>
</feature>
<protein>
    <submittedName>
        <fullName evidence="1">Uncharacterized protein</fullName>
    </submittedName>
</protein>
<keyword evidence="2" id="KW-1185">Reference proteome</keyword>
<reference evidence="1 2" key="1">
    <citation type="submission" date="2014-03" db="EMBL/GenBank/DDBJ databases">
        <title>Draft genome of the hookworm Oesophagostomum dentatum.</title>
        <authorList>
            <person name="Mitreva M."/>
        </authorList>
    </citation>
    <scope>NUCLEOTIDE SEQUENCE [LARGE SCALE GENOMIC DNA]</scope>
    <source>
        <strain evidence="1 2">OD-Hann</strain>
    </source>
</reference>
<gene>
    <name evidence="1" type="ORF">OESDEN_17891</name>
</gene>
<name>A0A0B1SGS5_OESDE</name>
<proteinExistence type="predicted"/>
<dbReference type="OrthoDB" id="512473at2759"/>
<sequence>MACRTTDKSKKKELVLEGKAFALEGYHLNEDDFNALKWAAIMTGSSTDYLGTKEKLRKEENS</sequence>
<organism evidence="1 2">
    <name type="scientific">Oesophagostomum dentatum</name>
    <name type="common">Nodular worm</name>
    <dbReference type="NCBI Taxonomy" id="61180"/>
    <lineage>
        <taxon>Eukaryota</taxon>
        <taxon>Metazoa</taxon>
        <taxon>Ecdysozoa</taxon>
        <taxon>Nematoda</taxon>
        <taxon>Chromadorea</taxon>
        <taxon>Rhabditida</taxon>
        <taxon>Rhabditina</taxon>
        <taxon>Rhabditomorpha</taxon>
        <taxon>Strongyloidea</taxon>
        <taxon>Strongylidae</taxon>
        <taxon>Oesophagostomum</taxon>
    </lineage>
</organism>
<dbReference type="Proteomes" id="UP000053660">
    <property type="component" value="Unassembled WGS sequence"/>
</dbReference>
<evidence type="ECO:0000313" key="1">
    <source>
        <dbReference type="EMBL" id="KHJ82415.1"/>
    </source>
</evidence>
<accession>A0A0B1SGS5</accession>
<evidence type="ECO:0000313" key="2">
    <source>
        <dbReference type="Proteomes" id="UP000053660"/>
    </source>
</evidence>
<dbReference type="EMBL" id="KN579726">
    <property type="protein sequence ID" value="KHJ82415.1"/>
    <property type="molecule type" value="Genomic_DNA"/>
</dbReference>
<dbReference type="AlphaFoldDB" id="A0A0B1SGS5"/>